<dbReference type="InterPro" id="IPR010371">
    <property type="entry name" value="YBR137W-like"/>
</dbReference>
<name>A0A3N1XGE4_9FIRM</name>
<sequence length="56" mass="5859">MEESSLLSSFEYAAHGGAFPIIIKNVGVVGTITVSGLAQEDDHALVLAVIKEFLGL</sequence>
<dbReference type="PANTHER" id="PTHR28255:SF1">
    <property type="entry name" value="UPF0303 PROTEIN YBR137W"/>
    <property type="match status" value="1"/>
</dbReference>
<evidence type="ECO:0000313" key="2">
    <source>
        <dbReference type="Proteomes" id="UP000273083"/>
    </source>
</evidence>
<accession>A0A3N1XGE4</accession>
<dbReference type="InterPro" id="IPR005624">
    <property type="entry name" value="PduO/GlcC-like"/>
</dbReference>
<dbReference type="InterPro" id="IPR038084">
    <property type="entry name" value="PduO/GlcC-like_sf"/>
</dbReference>
<dbReference type="AlphaFoldDB" id="A0A3N1XGE4"/>
<dbReference type="Gene3D" id="3.30.450.150">
    <property type="entry name" value="Haem-degrading domain"/>
    <property type="match status" value="1"/>
</dbReference>
<dbReference type="PANTHER" id="PTHR28255">
    <property type="match status" value="1"/>
</dbReference>
<dbReference type="Proteomes" id="UP000273083">
    <property type="component" value="Unassembled WGS sequence"/>
</dbReference>
<dbReference type="Pfam" id="PF03928">
    <property type="entry name" value="HbpS-like"/>
    <property type="match status" value="1"/>
</dbReference>
<protein>
    <submittedName>
        <fullName evidence="1">Heme-degrading protein</fullName>
    </submittedName>
</protein>
<comment type="caution">
    <text evidence="1">The sequence shown here is derived from an EMBL/GenBank/DDBJ whole genome shotgun (WGS) entry which is preliminary data.</text>
</comment>
<proteinExistence type="predicted"/>
<gene>
    <name evidence="1" type="ORF">EDD66_1092</name>
</gene>
<keyword evidence="2" id="KW-1185">Reference proteome</keyword>
<dbReference type="SUPFAM" id="SSF143744">
    <property type="entry name" value="GlcG-like"/>
    <property type="match status" value="1"/>
</dbReference>
<dbReference type="EMBL" id="RJVG01000009">
    <property type="protein sequence ID" value="ROR25793.1"/>
    <property type="molecule type" value="Genomic_DNA"/>
</dbReference>
<evidence type="ECO:0000313" key="1">
    <source>
        <dbReference type="EMBL" id="ROR25793.1"/>
    </source>
</evidence>
<reference evidence="1 2" key="1">
    <citation type="submission" date="2018-11" db="EMBL/GenBank/DDBJ databases">
        <title>Genomic Encyclopedia of Type Strains, Phase IV (KMG-IV): sequencing the most valuable type-strain genomes for metagenomic binning, comparative biology and taxonomic classification.</title>
        <authorList>
            <person name="Goeker M."/>
        </authorList>
    </citation>
    <scope>NUCLEOTIDE SEQUENCE [LARGE SCALE GENOMIC DNA]</scope>
    <source>
        <strain evidence="1 2">DSM 26537</strain>
    </source>
</reference>
<organism evidence="1 2">
    <name type="scientific">Mobilisporobacter senegalensis</name>
    <dbReference type="NCBI Taxonomy" id="1329262"/>
    <lineage>
        <taxon>Bacteria</taxon>
        <taxon>Bacillati</taxon>
        <taxon>Bacillota</taxon>
        <taxon>Clostridia</taxon>
        <taxon>Lachnospirales</taxon>
        <taxon>Lachnospiraceae</taxon>
        <taxon>Mobilisporobacter</taxon>
    </lineage>
</organism>